<dbReference type="EMBL" id="AL590842">
    <property type="protein sequence ID" value="CAL19282.1"/>
    <property type="molecule type" value="Genomic_DNA"/>
</dbReference>
<dbReference type="Pfam" id="PF15599">
    <property type="entry name" value="Imm63"/>
    <property type="match status" value="1"/>
</dbReference>
<dbReference type="PIR" id="AH0074">
    <property type="entry name" value="AH0074"/>
</dbReference>
<accession>Q74RU5</accession>
<accession>A0A384LQE1</accession>
<accession>Q0WJ64</accession>
<keyword evidence="3" id="KW-1185">Reference proteome</keyword>
<evidence type="ECO:0000259" key="1">
    <source>
        <dbReference type="Pfam" id="PF15599"/>
    </source>
</evidence>
<evidence type="ECO:0000313" key="3">
    <source>
        <dbReference type="Proteomes" id="UP000000815"/>
    </source>
</evidence>
<feature type="domain" description="Immunity protein 63" evidence="1">
    <location>
        <begin position="49"/>
        <end position="130"/>
    </location>
</feature>
<dbReference type="InterPro" id="IPR028952">
    <property type="entry name" value="Imm63"/>
</dbReference>
<accession>A0A0H2W6P7</accession>
<accession>Q7CGE1</accession>
<evidence type="ECO:0000313" key="2">
    <source>
        <dbReference type="EMBL" id="CAL19282.1"/>
    </source>
</evidence>
<reference evidence="2 3" key="1">
    <citation type="journal article" date="2001" name="Nature">
        <title>Genome sequence of Yersinia pestis, the causative agent of plague.</title>
        <authorList>
            <person name="Parkhill J."/>
            <person name="Wren B.W."/>
            <person name="Thomson N.R."/>
            <person name="Titball R.W."/>
            <person name="Holden M.T.G."/>
            <person name="Prentice M.B."/>
            <person name="Sebaihia M."/>
            <person name="James K.D."/>
            <person name="Churcher C."/>
            <person name="Mungall K.L."/>
            <person name="Baker S."/>
            <person name="Basham D."/>
            <person name="Bentley S.D."/>
            <person name="Brooks K."/>
            <person name="Cerdeno-Tarraga A.M."/>
            <person name="Chillingworth T."/>
            <person name="Cronin A."/>
            <person name="Davies R.M."/>
            <person name="Davis P."/>
            <person name="Dougan G."/>
            <person name="Feltwell T."/>
            <person name="Hamlin N."/>
            <person name="Holroyd S."/>
            <person name="Jagels K."/>
            <person name="Leather S."/>
            <person name="Karlyshev A.V."/>
            <person name="Moule S."/>
            <person name="Oyston P.C.F."/>
            <person name="Quail M."/>
            <person name="Rutherford K."/>
            <person name="Simmonds M."/>
            <person name="Skelton J."/>
            <person name="Stevens K."/>
            <person name="Whitehead S."/>
            <person name="Barrell B.G."/>
        </authorList>
    </citation>
    <scope>NUCLEOTIDE SEQUENCE [LARGE SCALE GENOMIC DNA]</scope>
    <source>
        <strain evidence="3">CO-92 / Biovar Orientalis</strain>
    </source>
</reference>
<dbReference type="OrthoDB" id="5197199at2"/>
<sequence length="143" mass="16796">MRFADMLLSIAEIQKKVDEMALRAGLPRHSVNLCTEPIGEGTPYITFENNMYNYIYSERGYEFSRRVTKSLDELLYWIMSELAHKAAFQYELDHRVEGRDGRRIAFPKFIELMANMNSAWESEARHEIQKILAESPYDDSLYT</sequence>
<name>A0A0H2W6P7_YERPE</name>
<protein>
    <recommendedName>
        <fullName evidence="1">Immunity protein 63 domain-containing protein</fullName>
    </recommendedName>
</protein>
<gene>
    <name evidence="2" type="ordered locus">YPO0602</name>
</gene>
<dbReference type="OMA" id="HGSEDGF"/>
<organism evidence="2 3">
    <name type="scientific">Yersinia pestis</name>
    <dbReference type="NCBI Taxonomy" id="632"/>
    <lineage>
        <taxon>Bacteria</taxon>
        <taxon>Pseudomonadati</taxon>
        <taxon>Pseudomonadota</taxon>
        <taxon>Gammaproteobacteria</taxon>
        <taxon>Enterobacterales</taxon>
        <taxon>Yersiniaceae</taxon>
        <taxon>Yersinia</taxon>
    </lineage>
</organism>
<proteinExistence type="predicted"/>
<dbReference type="Proteomes" id="UP000000815">
    <property type="component" value="Chromosome"/>
</dbReference>
<dbReference type="AlphaFoldDB" id="A0A0H2W6P7"/>
<dbReference type="KEGG" id="ype:YPO0602"/>